<dbReference type="VEuPathDB" id="FungiDB:SAPIO_CDS9356"/>
<sequence>MPRPKVKPQDRVRSVRACDACKISKKRCDGALPCILCSRKGLARTCAYTAPRRRRLLSPQSVPEREAMSVEVNLSPILTTSSGGNCPSIDVLMALDETPGQPQPSLQTDLRHSESMTTAVADGPGQHPVMHSNPRSQAPSTPAQKPVMLSCSTGEKVIIGTPAAISFLRFLQTTLKDCVGPSGFTDDPVSRRLFEVATPDDVDTASFDDDIPDEERGALIQCFLDVSSGFLDLFTPEEIARIVERPRAHGSQTPGRRIPPRGIERTDLASLYLMIAIGAQCRGELGSGADGITDSTRVRAGRYFSVARKIVFEGMLEDPTVHLVRIFLLMAFYMLGACRRNSAFMYIGVASKSADILGLHAAANVRHLPLVERETSSILGRQSSSLTLRSDGLQLPPGGPLSSNGSNSYSSLAVSAAYELSLILDDIVRFCTLADDGRLDDRTAETFFRTLRAWSQALPAELRQRPRNSRSKDASVDSDPNHRQVMIGNVHLAGMYYFSVILVTRPSLVQHVIPYLRGEQLPPRPGTMGFQSDQGESSKATELSQACIEAATYMIQMCRDAMEARILWGNMCILKAWIFAAGLVLGFPLLVDSGATIETIDAFHTSRHLLRDLGRLSPQAAQYQQILGAFSDAITSYRDHTKRERRKSRSLFVEPVLSFEGLSGEESGGGGGGGGRSGTATNAGGTQLPTPEFTACDDEPGEEEDVGHQRGDDPLAYLSDFLGVQGNQGPGMAPADDDLLLRLFWDGFTVDFMDPIPQGDQGEDGLG</sequence>
<dbReference type="InterPro" id="IPR036864">
    <property type="entry name" value="Zn2-C6_fun-type_DNA-bd_sf"/>
</dbReference>
<dbReference type="SMART" id="SM00066">
    <property type="entry name" value="GAL4"/>
    <property type="match status" value="1"/>
</dbReference>
<evidence type="ECO:0000256" key="5">
    <source>
        <dbReference type="SAM" id="MobiDB-lite"/>
    </source>
</evidence>
<dbReference type="Gene3D" id="4.10.240.10">
    <property type="entry name" value="Zn(2)-C6 fungal-type DNA-binding domain"/>
    <property type="match status" value="1"/>
</dbReference>
<dbReference type="GO" id="GO:0000435">
    <property type="term" value="P:positive regulation of transcription from RNA polymerase II promoter by galactose"/>
    <property type="evidence" value="ECO:0007669"/>
    <property type="project" value="TreeGrafter"/>
</dbReference>
<organism evidence="7 8">
    <name type="scientific">Pseudallescheria apiosperma</name>
    <name type="common">Scedosporium apiospermum</name>
    <dbReference type="NCBI Taxonomy" id="563466"/>
    <lineage>
        <taxon>Eukaryota</taxon>
        <taxon>Fungi</taxon>
        <taxon>Dikarya</taxon>
        <taxon>Ascomycota</taxon>
        <taxon>Pezizomycotina</taxon>
        <taxon>Sordariomycetes</taxon>
        <taxon>Hypocreomycetidae</taxon>
        <taxon>Microascales</taxon>
        <taxon>Microascaceae</taxon>
        <taxon>Scedosporium</taxon>
    </lineage>
</organism>
<name>A0A084FWM8_PSEDA</name>
<dbReference type="HOGENOM" id="CLU_010170_3_1_1"/>
<evidence type="ECO:0000313" key="8">
    <source>
        <dbReference type="Proteomes" id="UP000028545"/>
    </source>
</evidence>
<dbReference type="CDD" id="cd12148">
    <property type="entry name" value="fungal_TF_MHR"/>
    <property type="match status" value="1"/>
</dbReference>
<evidence type="ECO:0000256" key="2">
    <source>
        <dbReference type="ARBA" id="ARBA00023015"/>
    </source>
</evidence>
<dbReference type="InterPro" id="IPR007219">
    <property type="entry name" value="XnlR_reg_dom"/>
</dbReference>
<dbReference type="Pfam" id="PF00172">
    <property type="entry name" value="Zn_clus"/>
    <property type="match status" value="1"/>
</dbReference>
<protein>
    <recommendedName>
        <fullName evidence="6">Zn(2)-C6 fungal-type domain-containing protein</fullName>
    </recommendedName>
</protein>
<feature type="domain" description="Zn(2)-C6 fungal-type" evidence="6">
    <location>
        <begin position="17"/>
        <end position="48"/>
    </location>
</feature>
<dbReference type="GO" id="GO:0005634">
    <property type="term" value="C:nucleus"/>
    <property type="evidence" value="ECO:0007669"/>
    <property type="project" value="TreeGrafter"/>
</dbReference>
<dbReference type="OrthoDB" id="47007at2759"/>
<dbReference type="PROSITE" id="PS00463">
    <property type="entry name" value="ZN2_CY6_FUNGAL_1"/>
    <property type="match status" value="1"/>
</dbReference>
<dbReference type="AlphaFoldDB" id="A0A084FWM8"/>
<keyword evidence="4" id="KW-0539">Nucleus</keyword>
<dbReference type="GeneID" id="27728428"/>
<evidence type="ECO:0000256" key="3">
    <source>
        <dbReference type="ARBA" id="ARBA00023163"/>
    </source>
</evidence>
<feature type="region of interest" description="Disordered" evidence="5">
    <location>
        <begin position="462"/>
        <end position="481"/>
    </location>
</feature>
<keyword evidence="1" id="KW-0479">Metal-binding</keyword>
<feature type="compositionally biased region" description="Polar residues" evidence="5">
    <location>
        <begin position="133"/>
        <end position="143"/>
    </location>
</feature>
<dbReference type="PANTHER" id="PTHR47424:SF9">
    <property type="entry name" value="TAH-2"/>
    <property type="match status" value="1"/>
</dbReference>
<keyword evidence="3" id="KW-0804">Transcription</keyword>
<dbReference type="KEGG" id="sapo:SAPIO_CDS9356"/>
<dbReference type="GO" id="GO:0000981">
    <property type="term" value="F:DNA-binding transcription factor activity, RNA polymerase II-specific"/>
    <property type="evidence" value="ECO:0007669"/>
    <property type="project" value="InterPro"/>
</dbReference>
<dbReference type="GO" id="GO:0000978">
    <property type="term" value="F:RNA polymerase II cis-regulatory region sequence-specific DNA binding"/>
    <property type="evidence" value="ECO:0007669"/>
    <property type="project" value="TreeGrafter"/>
</dbReference>
<evidence type="ECO:0000259" key="6">
    <source>
        <dbReference type="PROSITE" id="PS50048"/>
    </source>
</evidence>
<gene>
    <name evidence="7" type="ORF">SAPIO_CDS9356</name>
</gene>
<feature type="compositionally biased region" description="Gly residues" evidence="5">
    <location>
        <begin position="666"/>
        <end position="677"/>
    </location>
</feature>
<dbReference type="OMA" id="YHFAVII"/>
<feature type="compositionally biased region" description="Acidic residues" evidence="5">
    <location>
        <begin position="695"/>
        <end position="705"/>
    </location>
</feature>
<dbReference type="CDD" id="cd00067">
    <property type="entry name" value="GAL4"/>
    <property type="match status" value="1"/>
</dbReference>
<feature type="region of interest" description="Disordered" evidence="5">
    <location>
        <begin position="662"/>
        <end position="713"/>
    </location>
</feature>
<accession>A0A084FWM8</accession>
<dbReference type="InterPro" id="IPR001138">
    <property type="entry name" value="Zn2Cys6_DnaBD"/>
</dbReference>
<feature type="compositionally biased region" description="Basic and acidic residues" evidence="5">
    <location>
        <begin position="470"/>
        <end position="481"/>
    </location>
</feature>
<dbReference type="GO" id="GO:0008270">
    <property type="term" value="F:zinc ion binding"/>
    <property type="evidence" value="ECO:0007669"/>
    <property type="project" value="InterPro"/>
</dbReference>
<proteinExistence type="predicted"/>
<keyword evidence="8" id="KW-1185">Reference proteome</keyword>
<dbReference type="Pfam" id="PF04082">
    <property type="entry name" value="Fungal_trans"/>
    <property type="match status" value="1"/>
</dbReference>
<dbReference type="PANTHER" id="PTHR47424">
    <property type="entry name" value="REGULATORY PROTEIN GAL4"/>
    <property type="match status" value="1"/>
</dbReference>
<dbReference type="InterPro" id="IPR051127">
    <property type="entry name" value="Fungal_SecMet_Regulators"/>
</dbReference>
<keyword evidence="2" id="KW-0805">Transcription regulation</keyword>
<reference evidence="7 8" key="1">
    <citation type="journal article" date="2014" name="Genome Announc.">
        <title>Draft genome sequence of the pathogenic fungus Scedosporium apiospermum.</title>
        <authorList>
            <person name="Vandeputte P."/>
            <person name="Ghamrawi S."/>
            <person name="Rechenmann M."/>
            <person name="Iltis A."/>
            <person name="Giraud S."/>
            <person name="Fleury M."/>
            <person name="Thornton C."/>
            <person name="Delhaes L."/>
            <person name="Meyer W."/>
            <person name="Papon N."/>
            <person name="Bouchara J.P."/>
        </authorList>
    </citation>
    <scope>NUCLEOTIDE SEQUENCE [LARGE SCALE GENOMIC DNA]</scope>
    <source>
        <strain evidence="7 8">IHEM 14462</strain>
    </source>
</reference>
<dbReference type="EMBL" id="JOWA01000143">
    <property type="protein sequence ID" value="KEZ39490.1"/>
    <property type="molecule type" value="Genomic_DNA"/>
</dbReference>
<evidence type="ECO:0000256" key="1">
    <source>
        <dbReference type="ARBA" id="ARBA00022723"/>
    </source>
</evidence>
<feature type="region of interest" description="Disordered" evidence="5">
    <location>
        <begin position="98"/>
        <end position="146"/>
    </location>
</feature>
<dbReference type="RefSeq" id="XP_016639289.1">
    <property type="nucleotide sequence ID" value="XM_016790779.1"/>
</dbReference>
<evidence type="ECO:0000313" key="7">
    <source>
        <dbReference type="EMBL" id="KEZ39490.1"/>
    </source>
</evidence>
<dbReference type="Proteomes" id="UP000028545">
    <property type="component" value="Unassembled WGS sequence"/>
</dbReference>
<comment type="caution">
    <text evidence="7">The sequence shown here is derived from an EMBL/GenBank/DDBJ whole genome shotgun (WGS) entry which is preliminary data.</text>
</comment>
<dbReference type="SUPFAM" id="SSF57701">
    <property type="entry name" value="Zn2/Cys6 DNA-binding domain"/>
    <property type="match status" value="1"/>
</dbReference>
<dbReference type="PROSITE" id="PS50048">
    <property type="entry name" value="ZN2_CY6_FUNGAL_2"/>
    <property type="match status" value="1"/>
</dbReference>
<evidence type="ECO:0000256" key="4">
    <source>
        <dbReference type="ARBA" id="ARBA00023242"/>
    </source>
</evidence>
<dbReference type="GO" id="GO:0006351">
    <property type="term" value="P:DNA-templated transcription"/>
    <property type="evidence" value="ECO:0007669"/>
    <property type="project" value="InterPro"/>
</dbReference>